<dbReference type="Proteomes" id="UP000663760">
    <property type="component" value="Chromosome 2"/>
</dbReference>
<keyword evidence="1" id="KW-0472">Membrane</keyword>
<keyword evidence="3" id="KW-1185">Reference proteome</keyword>
<name>A0A7I8K3I3_SPIIN</name>
<dbReference type="OrthoDB" id="737041at2759"/>
<dbReference type="PANTHER" id="PTHR33625">
    <property type="entry name" value="OS08G0179900 PROTEIN"/>
    <property type="match status" value="1"/>
</dbReference>
<gene>
    <name evidence="2" type="ORF">SI8410_02002897</name>
</gene>
<keyword evidence="1" id="KW-1133">Transmembrane helix</keyword>
<feature type="transmembrane region" description="Helical" evidence="1">
    <location>
        <begin position="296"/>
        <end position="317"/>
    </location>
</feature>
<protein>
    <submittedName>
        <fullName evidence="2">Uncharacterized protein</fullName>
    </submittedName>
</protein>
<dbReference type="AlphaFoldDB" id="A0A7I8K3I3"/>
<organism evidence="2 3">
    <name type="scientific">Spirodela intermedia</name>
    <name type="common">Intermediate duckweed</name>
    <dbReference type="NCBI Taxonomy" id="51605"/>
    <lineage>
        <taxon>Eukaryota</taxon>
        <taxon>Viridiplantae</taxon>
        <taxon>Streptophyta</taxon>
        <taxon>Embryophyta</taxon>
        <taxon>Tracheophyta</taxon>
        <taxon>Spermatophyta</taxon>
        <taxon>Magnoliopsida</taxon>
        <taxon>Liliopsida</taxon>
        <taxon>Araceae</taxon>
        <taxon>Lemnoideae</taxon>
        <taxon>Spirodela</taxon>
    </lineage>
</organism>
<evidence type="ECO:0000256" key="1">
    <source>
        <dbReference type="SAM" id="Phobius"/>
    </source>
</evidence>
<evidence type="ECO:0000313" key="3">
    <source>
        <dbReference type="Proteomes" id="UP000663760"/>
    </source>
</evidence>
<keyword evidence="1" id="KW-0812">Transmembrane</keyword>
<accession>A0A7I8K3I3</accession>
<dbReference type="EMBL" id="LR746265">
    <property type="protein sequence ID" value="CAA7391626.1"/>
    <property type="molecule type" value="Genomic_DNA"/>
</dbReference>
<reference evidence="2" key="1">
    <citation type="submission" date="2020-02" db="EMBL/GenBank/DDBJ databases">
        <authorList>
            <person name="Scholz U."/>
            <person name="Mascher M."/>
            <person name="Fiebig A."/>
        </authorList>
    </citation>
    <scope>NUCLEOTIDE SEQUENCE</scope>
</reference>
<sequence length="319" mass="34155">MKGPARIGGGKMIRLVGRTVGAGMGGVQEAVSTAAGAACGPARHAKPISVVSVSSSSSSSSSSFTASLTETTSWEQSHSYFCEGDGWEPIGEEDIAGAGDQIFPGRFVFGPPPSREEVVDAVSTIQQTFATFASPQDVEDGFSSTVAESVKDKALIMDSVHLVSSSESESDWIEPTLHLCSRTSVDSRVHEKVVDAFRLLQTNPSIKRTVVSLSSDKAVWEAVMKNEAVQELRESFRAAEHAGSPSDEQNLPAKILRIFQGTTGRMMELVEKIAKIIGGLFSVPEKVKKVDLFEDALRSSFMLSVVVFIVVILSRALRA</sequence>
<proteinExistence type="predicted"/>
<dbReference type="PANTHER" id="PTHR33625:SF3">
    <property type="entry name" value="OS04G0550700 PROTEIN"/>
    <property type="match status" value="1"/>
</dbReference>
<evidence type="ECO:0000313" key="2">
    <source>
        <dbReference type="EMBL" id="CAA7391626.1"/>
    </source>
</evidence>